<protein>
    <submittedName>
        <fullName evidence="3">Putative secreted protein</fullName>
    </submittedName>
</protein>
<feature type="chain" id="PRO_5025545775" evidence="2">
    <location>
        <begin position="18"/>
        <end position="112"/>
    </location>
</feature>
<evidence type="ECO:0000256" key="1">
    <source>
        <dbReference type="SAM" id="MobiDB-lite"/>
    </source>
</evidence>
<feature type="region of interest" description="Disordered" evidence="1">
    <location>
        <begin position="80"/>
        <end position="112"/>
    </location>
</feature>
<dbReference type="EMBL" id="GIFC01008050">
    <property type="protein sequence ID" value="MXU90133.1"/>
    <property type="molecule type" value="Transcribed_RNA"/>
</dbReference>
<feature type="compositionally biased region" description="Polar residues" evidence="1">
    <location>
        <begin position="102"/>
        <end position="112"/>
    </location>
</feature>
<name>A0A6B0UKH3_IXORI</name>
<keyword evidence="2" id="KW-0732">Signal</keyword>
<dbReference type="AlphaFoldDB" id="A0A6B0UKH3"/>
<evidence type="ECO:0000313" key="3">
    <source>
        <dbReference type="EMBL" id="MXU90133.1"/>
    </source>
</evidence>
<reference evidence="3" key="1">
    <citation type="submission" date="2019-12" db="EMBL/GenBank/DDBJ databases">
        <title>An insight into the sialome of adult female Ixodes ricinus ticks feeding for 6 days.</title>
        <authorList>
            <person name="Perner J."/>
            <person name="Ribeiro J.M.C."/>
        </authorList>
    </citation>
    <scope>NUCLEOTIDE SEQUENCE</scope>
    <source>
        <strain evidence="3">Semi-engorged</strain>
        <tissue evidence="3">Salivary glands</tissue>
    </source>
</reference>
<accession>A0A6B0UKH3</accession>
<organism evidence="3">
    <name type="scientific">Ixodes ricinus</name>
    <name type="common">Common tick</name>
    <name type="synonym">Acarus ricinus</name>
    <dbReference type="NCBI Taxonomy" id="34613"/>
    <lineage>
        <taxon>Eukaryota</taxon>
        <taxon>Metazoa</taxon>
        <taxon>Ecdysozoa</taxon>
        <taxon>Arthropoda</taxon>
        <taxon>Chelicerata</taxon>
        <taxon>Arachnida</taxon>
        <taxon>Acari</taxon>
        <taxon>Parasitiformes</taxon>
        <taxon>Ixodida</taxon>
        <taxon>Ixodoidea</taxon>
        <taxon>Ixodidae</taxon>
        <taxon>Ixodinae</taxon>
        <taxon>Ixodes</taxon>
    </lineage>
</organism>
<sequence>MFSLWSMAPAKALSSLAFSLAPLCPRDWTRKQRFEMTSFHSNTESALLGIRDRHLLSRRSTSSSVPQGEWCLTYSARSDKTISDSSFPSSRAGVRTLRPLHSSRNCSARQRT</sequence>
<evidence type="ECO:0000256" key="2">
    <source>
        <dbReference type="SAM" id="SignalP"/>
    </source>
</evidence>
<feature type="signal peptide" evidence="2">
    <location>
        <begin position="1"/>
        <end position="17"/>
    </location>
</feature>
<proteinExistence type="predicted"/>